<comment type="caution">
    <text evidence="2">The sequence shown here is derived from an EMBL/GenBank/DDBJ whole genome shotgun (WGS) entry which is preliminary data.</text>
</comment>
<reference evidence="2" key="1">
    <citation type="submission" date="2022-11" db="EMBL/GenBank/DDBJ databases">
        <title>Hoeflea poritis sp. nov., isolated from scleractinian coral Porites lutea.</title>
        <authorList>
            <person name="Zhang G."/>
            <person name="Wei Q."/>
            <person name="Cai L."/>
        </authorList>
    </citation>
    <scope>NUCLEOTIDE SEQUENCE</scope>
    <source>
        <strain evidence="2">E7-10</strain>
    </source>
</reference>
<proteinExistence type="predicted"/>
<dbReference type="SUPFAM" id="SSF51735">
    <property type="entry name" value="NAD(P)-binding Rossmann-fold domains"/>
    <property type="match status" value="1"/>
</dbReference>
<evidence type="ECO:0000313" key="2">
    <source>
        <dbReference type="EMBL" id="MDA4848483.1"/>
    </source>
</evidence>
<dbReference type="Gene3D" id="3.40.50.720">
    <property type="entry name" value="NAD(P)-binding Rossmann-like Domain"/>
    <property type="match status" value="1"/>
</dbReference>
<protein>
    <submittedName>
        <fullName evidence="2">SDR family NAD(P)-dependent oxidoreductase</fullName>
    </submittedName>
</protein>
<dbReference type="RefSeq" id="WP_271092349.1">
    <property type="nucleotide sequence ID" value="NZ_JAPJZH010000023.1"/>
</dbReference>
<sequence>MNTHARDAFGHDTTADEVLEGIDLTGKLALVTGGSSGLGAETARALASKGARVVITARDLAKAQSVLADIKSATGNQDIAVEELELASFDSIRAFAQRFLEKYGALDILINNAGVMACPKGKTEDGFERQFGTNHLGHFLLTTLIAPALIKSGSARVVSVSSAGHRFSPVVFEDVNYENRDYEKWQAYGQSKTANALFAVGLNGRLKDHGVEAFSIHPGAIPTDLARHMSEEEIEGFRQRAESGEMRLKTVESGAATQTYAATAPELEGHGGAYLADCRICTVDDTIDGLSNDGMSFVSSYAIDPEAAERLWVLSEEATGGRLAV</sequence>
<name>A0ABT4VWV2_9HYPH</name>
<gene>
    <name evidence="2" type="ORF">OOZ53_24205</name>
</gene>
<dbReference type="CDD" id="cd05327">
    <property type="entry name" value="retinol-DH_like_SDR_c_like"/>
    <property type="match status" value="1"/>
</dbReference>
<dbReference type="InterPro" id="IPR036291">
    <property type="entry name" value="NAD(P)-bd_dom_sf"/>
</dbReference>
<dbReference type="EMBL" id="JAPJZH010000023">
    <property type="protein sequence ID" value="MDA4848483.1"/>
    <property type="molecule type" value="Genomic_DNA"/>
</dbReference>
<keyword evidence="1" id="KW-0560">Oxidoreductase</keyword>
<dbReference type="InterPro" id="IPR002347">
    <property type="entry name" value="SDR_fam"/>
</dbReference>
<dbReference type="PRINTS" id="PR00081">
    <property type="entry name" value="GDHRDH"/>
</dbReference>
<dbReference type="Proteomes" id="UP001148313">
    <property type="component" value="Unassembled WGS sequence"/>
</dbReference>
<dbReference type="Pfam" id="PF00106">
    <property type="entry name" value="adh_short"/>
    <property type="match status" value="1"/>
</dbReference>
<keyword evidence="3" id="KW-1185">Reference proteome</keyword>
<dbReference type="PANTHER" id="PTHR43157">
    <property type="entry name" value="PHOSPHATIDYLINOSITOL-GLYCAN BIOSYNTHESIS CLASS F PROTEIN-RELATED"/>
    <property type="match status" value="1"/>
</dbReference>
<evidence type="ECO:0000256" key="1">
    <source>
        <dbReference type="ARBA" id="ARBA00023002"/>
    </source>
</evidence>
<accession>A0ABT4VWV2</accession>
<dbReference type="PANTHER" id="PTHR43157:SF31">
    <property type="entry name" value="PHOSPHATIDYLINOSITOL-GLYCAN BIOSYNTHESIS CLASS F PROTEIN"/>
    <property type="match status" value="1"/>
</dbReference>
<organism evidence="2 3">
    <name type="scientific">Hoeflea poritis</name>
    <dbReference type="NCBI Taxonomy" id="2993659"/>
    <lineage>
        <taxon>Bacteria</taxon>
        <taxon>Pseudomonadati</taxon>
        <taxon>Pseudomonadota</taxon>
        <taxon>Alphaproteobacteria</taxon>
        <taxon>Hyphomicrobiales</taxon>
        <taxon>Rhizobiaceae</taxon>
        <taxon>Hoeflea</taxon>
    </lineage>
</organism>
<evidence type="ECO:0000313" key="3">
    <source>
        <dbReference type="Proteomes" id="UP001148313"/>
    </source>
</evidence>